<evidence type="ECO:0000313" key="7">
    <source>
        <dbReference type="Proteomes" id="UP000185839"/>
    </source>
</evidence>
<protein>
    <submittedName>
        <fullName evidence="6">Por secretion system C-terminal sorting domain-containing protein</fullName>
    </submittedName>
</protein>
<organism evidence="6 7">
    <name type="scientific">Kaistella chaponensis</name>
    <dbReference type="NCBI Taxonomy" id="713588"/>
    <lineage>
        <taxon>Bacteria</taxon>
        <taxon>Pseudomonadati</taxon>
        <taxon>Bacteroidota</taxon>
        <taxon>Flavobacteriia</taxon>
        <taxon>Flavobacteriales</taxon>
        <taxon>Weeksellaceae</taxon>
        <taxon>Chryseobacterium group</taxon>
        <taxon>Kaistella</taxon>
    </lineage>
</organism>
<keyword evidence="3" id="KW-0378">Hydrolase</keyword>
<feature type="domain" description="P/Homo B" evidence="5">
    <location>
        <begin position="19"/>
        <end position="206"/>
    </location>
</feature>
<reference evidence="7" key="1">
    <citation type="submission" date="2017-01" db="EMBL/GenBank/DDBJ databases">
        <authorList>
            <person name="Varghese N."/>
            <person name="Submissions S."/>
        </authorList>
    </citation>
    <scope>NUCLEOTIDE SEQUENCE [LARGE SCALE GENOMIC DNA]</scope>
    <source>
        <strain evidence="7">DSM 23145</strain>
    </source>
</reference>
<dbReference type="AlphaFoldDB" id="A0A1N7MMV2"/>
<dbReference type="Proteomes" id="UP000185839">
    <property type="component" value="Unassembled WGS sequence"/>
</dbReference>
<keyword evidence="2 4" id="KW-0732">Signal</keyword>
<proteinExistence type="predicted"/>
<evidence type="ECO:0000256" key="3">
    <source>
        <dbReference type="ARBA" id="ARBA00022801"/>
    </source>
</evidence>
<gene>
    <name evidence="6" type="ORF">SAMN05421789_10984</name>
</gene>
<evidence type="ECO:0000256" key="4">
    <source>
        <dbReference type="SAM" id="SignalP"/>
    </source>
</evidence>
<dbReference type="EMBL" id="FTOI01000009">
    <property type="protein sequence ID" value="SIS87362.1"/>
    <property type="molecule type" value="Genomic_DNA"/>
</dbReference>
<dbReference type="InterPro" id="IPR026444">
    <property type="entry name" value="Secre_tail"/>
</dbReference>
<sequence>MMKKFNFLAFCLFMSAGFTQAQTYQNNTPATAVDGITRAGGCGYSTQPGVNMSEIAVPLVGTIVDPSKITVNLSIGAAWLGDVVVELVSPGGEGITLIRRIGAIANSSCGSSSSFVVGNILGFNSANVNLINAAASTPGTPVPAGNYAPTYSAAKFPVHHPGNLATFFNGKQLSGTWRLIVYDYGTGDATTLNSWQIVVAAGATLKAGETGTFGSEISIKQNPVQDYLLIDVNNDFKSLNLEIYDASGKNVKNENIIKNTKNIQLDVRNLTPGMYLLNPVKDGERKQAIKFIKK</sequence>
<evidence type="ECO:0000256" key="1">
    <source>
        <dbReference type="ARBA" id="ARBA00022670"/>
    </source>
</evidence>
<dbReference type="STRING" id="713588.SAMN05421789_10984"/>
<dbReference type="InterPro" id="IPR002884">
    <property type="entry name" value="P_dom"/>
</dbReference>
<dbReference type="SUPFAM" id="SSF49785">
    <property type="entry name" value="Galactose-binding domain-like"/>
    <property type="match status" value="1"/>
</dbReference>
<evidence type="ECO:0000259" key="5">
    <source>
        <dbReference type="PROSITE" id="PS51829"/>
    </source>
</evidence>
<dbReference type="InterPro" id="IPR008979">
    <property type="entry name" value="Galactose-bd-like_sf"/>
</dbReference>
<dbReference type="Pfam" id="PF18962">
    <property type="entry name" value="Por_Secre_tail"/>
    <property type="match status" value="1"/>
</dbReference>
<dbReference type="OrthoDB" id="1251010at2"/>
<dbReference type="PROSITE" id="PS51829">
    <property type="entry name" value="P_HOMO_B"/>
    <property type="match status" value="1"/>
</dbReference>
<evidence type="ECO:0000313" key="6">
    <source>
        <dbReference type="EMBL" id="SIS87362.1"/>
    </source>
</evidence>
<keyword evidence="1" id="KW-0645">Protease</keyword>
<dbReference type="NCBIfam" id="TIGR04183">
    <property type="entry name" value="Por_Secre_tail"/>
    <property type="match status" value="1"/>
</dbReference>
<dbReference type="GO" id="GO:0004252">
    <property type="term" value="F:serine-type endopeptidase activity"/>
    <property type="evidence" value="ECO:0007669"/>
    <property type="project" value="InterPro"/>
</dbReference>
<feature type="signal peptide" evidence="4">
    <location>
        <begin position="1"/>
        <end position="21"/>
    </location>
</feature>
<name>A0A1N7MMV2_9FLAO</name>
<dbReference type="RefSeq" id="WP_143745547.1">
    <property type="nucleotide sequence ID" value="NZ_FTOI01000009.1"/>
</dbReference>
<dbReference type="Gene3D" id="2.60.120.260">
    <property type="entry name" value="Galactose-binding domain-like"/>
    <property type="match status" value="1"/>
</dbReference>
<dbReference type="GO" id="GO:0006508">
    <property type="term" value="P:proteolysis"/>
    <property type="evidence" value="ECO:0007669"/>
    <property type="project" value="UniProtKB-KW"/>
</dbReference>
<keyword evidence="7" id="KW-1185">Reference proteome</keyword>
<feature type="chain" id="PRO_5012320282" evidence="4">
    <location>
        <begin position="22"/>
        <end position="294"/>
    </location>
</feature>
<accession>A0A1N7MMV2</accession>
<evidence type="ECO:0000256" key="2">
    <source>
        <dbReference type="ARBA" id="ARBA00022729"/>
    </source>
</evidence>